<dbReference type="AlphaFoldDB" id="A0A0F9EZF7"/>
<dbReference type="EMBL" id="LAZR01032625">
    <property type="protein sequence ID" value="KKL50370.1"/>
    <property type="molecule type" value="Genomic_DNA"/>
</dbReference>
<name>A0A0F9EZF7_9ZZZZ</name>
<organism evidence="1">
    <name type="scientific">marine sediment metagenome</name>
    <dbReference type="NCBI Taxonomy" id="412755"/>
    <lineage>
        <taxon>unclassified sequences</taxon>
        <taxon>metagenomes</taxon>
        <taxon>ecological metagenomes</taxon>
    </lineage>
</organism>
<reference evidence="1" key="1">
    <citation type="journal article" date="2015" name="Nature">
        <title>Complex archaea that bridge the gap between prokaryotes and eukaryotes.</title>
        <authorList>
            <person name="Spang A."/>
            <person name="Saw J.H."/>
            <person name="Jorgensen S.L."/>
            <person name="Zaremba-Niedzwiedzka K."/>
            <person name="Martijn J."/>
            <person name="Lind A.E."/>
            <person name="van Eijk R."/>
            <person name="Schleper C."/>
            <person name="Guy L."/>
            <person name="Ettema T.J."/>
        </authorList>
    </citation>
    <scope>NUCLEOTIDE SEQUENCE</scope>
</reference>
<proteinExistence type="predicted"/>
<accession>A0A0F9EZF7</accession>
<protein>
    <submittedName>
        <fullName evidence="1">Uncharacterized protein</fullName>
    </submittedName>
</protein>
<feature type="non-terminal residue" evidence="1">
    <location>
        <position position="48"/>
    </location>
</feature>
<evidence type="ECO:0000313" key="1">
    <source>
        <dbReference type="EMBL" id="KKL50370.1"/>
    </source>
</evidence>
<comment type="caution">
    <text evidence="1">The sequence shown here is derived from an EMBL/GenBank/DDBJ whole genome shotgun (WGS) entry which is preliminary data.</text>
</comment>
<gene>
    <name evidence="1" type="ORF">LCGC14_2306210</name>
</gene>
<sequence>MKSLSQIRAWVKWQQQERRAGIESFEYMLALIDKAEKALEHLLSQSEL</sequence>